<evidence type="ECO:0000256" key="6">
    <source>
        <dbReference type="ARBA" id="ARBA00053369"/>
    </source>
</evidence>
<dbReference type="Pfam" id="PF02545">
    <property type="entry name" value="Maf"/>
    <property type="match status" value="1"/>
</dbReference>
<keyword evidence="2 9" id="KW-0963">Cytoplasm</keyword>
<comment type="cofactor">
    <cofactor evidence="9">
        <name>a divalent metal cation</name>
        <dbReference type="ChEBI" id="CHEBI:60240"/>
    </cofactor>
</comment>
<dbReference type="RefSeq" id="WP_015485786.1">
    <property type="nucleotide sequence ID" value="NC_020888.1"/>
</dbReference>
<evidence type="ECO:0000256" key="5">
    <source>
        <dbReference type="ARBA" id="ARBA00050213"/>
    </source>
</evidence>
<dbReference type="eggNOG" id="COG0424">
    <property type="taxonomic scope" value="Bacteria"/>
</dbReference>
<dbReference type="AlphaFoldDB" id="M5DZZ6"/>
<organism evidence="10 11">
    <name type="scientific">Thalassolituus oleivorans MIL-1</name>
    <dbReference type="NCBI Taxonomy" id="1298593"/>
    <lineage>
        <taxon>Bacteria</taxon>
        <taxon>Pseudomonadati</taxon>
        <taxon>Pseudomonadota</taxon>
        <taxon>Gammaproteobacteria</taxon>
        <taxon>Oceanospirillales</taxon>
        <taxon>Oceanospirillaceae</taxon>
        <taxon>Thalassolituus</taxon>
    </lineage>
</organism>
<dbReference type="EMBL" id="HF680312">
    <property type="protein sequence ID" value="CCU71049.1"/>
    <property type="molecule type" value="Genomic_DNA"/>
</dbReference>
<dbReference type="InterPro" id="IPR029001">
    <property type="entry name" value="ITPase-like_fam"/>
</dbReference>
<dbReference type="GO" id="GO:0005737">
    <property type="term" value="C:cytoplasm"/>
    <property type="evidence" value="ECO:0007669"/>
    <property type="project" value="UniProtKB-SubCell"/>
</dbReference>
<dbReference type="KEGG" id="tol:TOL_0611"/>
<comment type="catalytic activity">
    <reaction evidence="5 9">
        <text>N(7)-methyl-GTP + H2O = N(7)-methyl-GMP + diphosphate + H(+)</text>
        <dbReference type="Rhea" id="RHEA:58744"/>
        <dbReference type="ChEBI" id="CHEBI:15377"/>
        <dbReference type="ChEBI" id="CHEBI:15378"/>
        <dbReference type="ChEBI" id="CHEBI:33019"/>
        <dbReference type="ChEBI" id="CHEBI:58285"/>
        <dbReference type="ChEBI" id="CHEBI:87133"/>
    </reaction>
</comment>
<keyword evidence="11" id="KW-1185">Reference proteome</keyword>
<proteinExistence type="inferred from homology"/>
<keyword evidence="4 9" id="KW-0546">Nucleotide metabolism</keyword>
<dbReference type="NCBIfam" id="TIGR00172">
    <property type="entry name" value="maf"/>
    <property type="match status" value="1"/>
</dbReference>
<dbReference type="PANTHER" id="PTHR43213">
    <property type="entry name" value="BIFUNCTIONAL DTTP/UTP PYROPHOSPHATASE/METHYLTRANSFERASE PROTEIN-RELATED"/>
    <property type="match status" value="1"/>
</dbReference>
<evidence type="ECO:0000313" key="10">
    <source>
        <dbReference type="EMBL" id="CCU71049.1"/>
    </source>
</evidence>
<comment type="function">
    <text evidence="6 9">Nucleoside triphosphate pyrophosphatase that hydrolyzes 7-methyl-GTP (m(7)GTP). May have a dual role in cell division arrest and in preventing the incorporation of modified nucleotides into cellular nucleic acids.</text>
</comment>
<evidence type="ECO:0000313" key="11">
    <source>
        <dbReference type="Proteomes" id="UP000011866"/>
    </source>
</evidence>
<protein>
    <recommendedName>
        <fullName evidence="8 9">7-methyl-GTP pyrophosphatase</fullName>
        <shortName evidence="9">m(7)GTP pyrophosphatase</shortName>
        <ecNumber evidence="9">3.6.1.-</ecNumber>
    </recommendedName>
</protein>
<feature type="site" description="Important for substrate specificity" evidence="9">
    <location>
        <position position="158"/>
    </location>
</feature>
<dbReference type="PATRIC" id="fig|1298593.3.peg.584"/>
<keyword evidence="3 9" id="KW-0378">Hydrolase</keyword>
<comment type="caution">
    <text evidence="9">Lacks conserved residue(s) required for the propagation of feature annotation.</text>
</comment>
<feature type="site" description="Important for substrate specificity" evidence="9">
    <location>
        <position position="74"/>
    </location>
</feature>
<dbReference type="SUPFAM" id="SSF52972">
    <property type="entry name" value="ITPase-like"/>
    <property type="match status" value="1"/>
</dbReference>
<dbReference type="PIRSF" id="PIRSF006305">
    <property type="entry name" value="Maf"/>
    <property type="match status" value="1"/>
</dbReference>
<gene>
    <name evidence="10" type="ORF">TOL_0611</name>
</gene>
<evidence type="ECO:0000256" key="8">
    <source>
        <dbReference type="ARBA" id="ARBA00068163"/>
    </source>
</evidence>
<dbReference type="STRING" id="187493.CN03_15000"/>
<dbReference type="GO" id="GO:0009117">
    <property type="term" value="P:nucleotide metabolic process"/>
    <property type="evidence" value="ECO:0007669"/>
    <property type="project" value="UniProtKB-KW"/>
</dbReference>
<comment type="subcellular location">
    <subcellularLocation>
        <location evidence="1 9">Cytoplasm</location>
    </subcellularLocation>
</comment>
<evidence type="ECO:0000256" key="9">
    <source>
        <dbReference type="HAMAP-Rule" id="MF_00528"/>
    </source>
</evidence>
<evidence type="ECO:0000256" key="1">
    <source>
        <dbReference type="ARBA" id="ARBA00004496"/>
    </source>
</evidence>
<evidence type="ECO:0000256" key="3">
    <source>
        <dbReference type="ARBA" id="ARBA00022801"/>
    </source>
</evidence>
<dbReference type="EC" id="3.6.1.-" evidence="9"/>
<dbReference type="GO" id="GO:0047429">
    <property type="term" value="F:nucleoside triphosphate diphosphatase activity"/>
    <property type="evidence" value="ECO:0007669"/>
    <property type="project" value="InterPro"/>
</dbReference>
<dbReference type="HOGENOM" id="CLU_040416_1_0_6"/>
<evidence type="ECO:0000256" key="7">
    <source>
        <dbReference type="ARBA" id="ARBA00060749"/>
    </source>
</evidence>
<dbReference type="PANTHER" id="PTHR43213:SF10">
    <property type="entry name" value="7-METHYL-GTP PYROPHOSPHATASE"/>
    <property type="match status" value="1"/>
</dbReference>
<evidence type="ECO:0000256" key="2">
    <source>
        <dbReference type="ARBA" id="ARBA00022490"/>
    </source>
</evidence>
<dbReference type="CDD" id="cd00555">
    <property type="entry name" value="Maf"/>
    <property type="match status" value="1"/>
</dbReference>
<feature type="active site" description="Proton acceptor" evidence="9">
    <location>
        <position position="73"/>
    </location>
</feature>
<feature type="site" description="Important for substrate specificity" evidence="9">
    <location>
        <position position="16"/>
    </location>
</feature>
<reference evidence="10 11" key="1">
    <citation type="journal article" date="2013" name="Genome Announc.">
        <title>Genome Sequence of Thalassolituus oleivorans MIL-1 (DSM 14913T).</title>
        <authorList>
            <person name="Golyshin P.N."/>
            <person name="Werner J."/>
            <person name="Chernikova T.N."/>
            <person name="Tran H."/>
            <person name="Ferrer M."/>
            <person name="Yakimov M.M."/>
            <person name="Teeling H."/>
            <person name="Golyshina O.V."/>
        </authorList>
    </citation>
    <scope>NUCLEOTIDE SEQUENCE [LARGE SCALE GENOMIC DNA]</scope>
    <source>
        <strain evidence="10 11">MIL-1</strain>
    </source>
</reference>
<dbReference type="Gene3D" id="3.90.950.10">
    <property type="match status" value="1"/>
</dbReference>
<accession>M5DZZ6</accession>
<name>M5DZZ6_9GAMM</name>
<dbReference type="HAMAP" id="MF_00528">
    <property type="entry name" value="Maf"/>
    <property type="match status" value="1"/>
</dbReference>
<dbReference type="FunFam" id="3.90.950.10:FF:000005">
    <property type="entry name" value="7-methyl-GTP pyrophosphatase"/>
    <property type="match status" value="1"/>
</dbReference>
<dbReference type="Proteomes" id="UP000011866">
    <property type="component" value="Chromosome"/>
</dbReference>
<comment type="similarity">
    <text evidence="7 9">Belongs to the Maf family. YceF subfamily.</text>
</comment>
<sequence>MSTQPFKLLLASSSPYRRELLSRLRIPFECASPDIDESQQADETPEQYVGRLASEKAQALRQQYPHHWIIGSDQACVLNGVAVSKPGNRETAIRQLKQASGNKIRFHTGLALFNANTGESWSLVEPFDVCFRQLSSDEIEHYVDIEKPYDCAGSFKAEGLGIALFTALEGRDSNALIGLPLIGLVDLFKQAGIDVLQLAAAQ</sequence>
<dbReference type="InterPro" id="IPR003697">
    <property type="entry name" value="Maf-like"/>
</dbReference>
<dbReference type="GeneID" id="79175586"/>
<evidence type="ECO:0000256" key="4">
    <source>
        <dbReference type="ARBA" id="ARBA00023080"/>
    </source>
</evidence>